<accession>A0AAD2D911</accession>
<feature type="coiled-coil region" evidence="1">
    <location>
        <begin position="207"/>
        <end position="258"/>
    </location>
</feature>
<keyword evidence="1" id="KW-0175">Coiled coil</keyword>
<evidence type="ECO:0000256" key="1">
    <source>
        <dbReference type="SAM" id="Coils"/>
    </source>
</evidence>
<feature type="coiled-coil region" evidence="1">
    <location>
        <begin position="287"/>
        <end position="447"/>
    </location>
</feature>
<comment type="caution">
    <text evidence="2">The sequence shown here is derived from an EMBL/GenBank/DDBJ whole genome shotgun (WGS) entry which is preliminary data.</text>
</comment>
<dbReference type="EMBL" id="CAMPGE010026165">
    <property type="protein sequence ID" value="CAI2383858.1"/>
    <property type="molecule type" value="Genomic_DNA"/>
</dbReference>
<organism evidence="2 3">
    <name type="scientific">Euplotes crassus</name>
    <dbReference type="NCBI Taxonomy" id="5936"/>
    <lineage>
        <taxon>Eukaryota</taxon>
        <taxon>Sar</taxon>
        <taxon>Alveolata</taxon>
        <taxon>Ciliophora</taxon>
        <taxon>Intramacronucleata</taxon>
        <taxon>Spirotrichea</taxon>
        <taxon>Hypotrichia</taxon>
        <taxon>Euplotida</taxon>
        <taxon>Euplotidae</taxon>
        <taxon>Moneuplotes</taxon>
    </lineage>
</organism>
<gene>
    <name evidence="2" type="ORF">ECRASSUSDP1_LOCUS25371</name>
</gene>
<dbReference type="AlphaFoldDB" id="A0AAD2D911"/>
<evidence type="ECO:0000313" key="2">
    <source>
        <dbReference type="EMBL" id="CAI2383858.1"/>
    </source>
</evidence>
<reference evidence="2" key="1">
    <citation type="submission" date="2023-07" db="EMBL/GenBank/DDBJ databases">
        <authorList>
            <consortium name="AG Swart"/>
            <person name="Singh M."/>
            <person name="Singh A."/>
            <person name="Seah K."/>
            <person name="Emmerich C."/>
        </authorList>
    </citation>
    <scope>NUCLEOTIDE SEQUENCE</scope>
    <source>
        <strain evidence="2">DP1</strain>
    </source>
</reference>
<protein>
    <submittedName>
        <fullName evidence="2">Uncharacterized protein</fullName>
    </submittedName>
</protein>
<keyword evidence="3" id="KW-1185">Reference proteome</keyword>
<dbReference type="Proteomes" id="UP001295684">
    <property type="component" value="Unassembled WGS sequence"/>
</dbReference>
<sequence>MLYQKEIRDRMKCKTAQCCNERKYYCQKHERMICESCDFHIHYNCKPQDEEGKSDSKDATTVFEVPSRQNLQDKILGIHQVLYIFNTHKKNKSMEEVENFEEGLESFVTEWNEIEERINTILAEDEYLQYYSSNIKIEKFWNELKNSELYNAFAKNLLDKLIQRGCTEHTEIFMKSHRAQLDKEYGELREKLIIKFGTKMRITQQEMERAKLEITSNVKEIQKLQNTITKLTNDLNISEQARLELEKIRTDYEKVKKELGQVKPECEKLKLEFAKIKPEFDKIKPELEKLKPELENTKKQVGTLQNEKKKLTEDLAKITNAVKAEEAKVAVEKKSKDANEKKLQSVQASLNKEIADKEALKKDLNRFAEEHKSLTENLAKAAEEKKAIEDNLNKEVAAKAKEIQAKAKVAKDLKNAGAKIAQHVKEITTLKAAVDKLTAEKADLQKKIPAGK</sequence>
<dbReference type="SUPFAM" id="SSF90257">
    <property type="entry name" value="Myosin rod fragments"/>
    <property type="match status" value="1"/>
</dbReference>
<name>A0AAD2D911_EUPCR</name>
<dbReference type="Gene3D" id="1.20.1480.30">
    <property type="entry name" value="Designed four-helix bundle protein"/>
    <property type="match status" value="1"/>
</dbReference>
<evidence type="ECO:0000313" key="3">
    <source>
        <dbReference type="Proteomes" id="UP001295684"/>
    </source>
</evidence>
<proteinExistence type="predicted"/>